<name>A0AC60A963_RANTA</name>
<organism evidence="1 2">
    <name type="scientific">Rangifer tarandus platyrhynchus</name>
    <name type="common">Svalbard reindeer</name>
    <dbReference type="NCBI Taxonomy" id="3082113"/>
    <lineage>
        <taxon>Eukaryota</taxon>
        <taxon>Metazoa</taxon>
        <taxon>Chordata</taxon>
        <taxon>Craniata</taxon>
        <taxon>Vertebrata</taxon>
        <taxon>Euteleostomi</taxon>
        <taxon>Mammalia</taxon>
        <taxon>Eutheria</taxon>
        <taxon>Laurasiatheria</taxon>
        <taxon>Artiodactyla</taxon>
        <taxon>Ruminantia</taxon>
        <taxon>Pecora</taxon>
        <taxon>Cervidae</taxon>
        <taxon>Odocoileinae</taxon>
        <taxon>Rangifer</taxon>
    </lineage>
</organism>
<reference evidence="1" key="1">
    <citation type="submission" date="2023-05" db="EMBL/GenBank/DDBJ databases">
        <authorList>
            <consortium name="ELIXIR-Norway"/>
        </authorList>
    </citation>
    <scope>NUCLEOTIDE SEQUENCE</scope>
</reference>
<evidence type="ECO:0000313" key="1">
    <source>
        <dbReference type="EMBL" id="CAN0572078.1"/>
    </source>
</evidence>
<sequence>MQRLGLWVLCSRTYRDDFPPSTASWPPLQPGRHRGLRALAPCPRCFSISTRTCRLAQGFQPPGARTAHPLPGPERAGDPPPGCSSGPHNRMPSASSRRNPLSSRVFRPHKIYPFQHDLPGRSTPVDSIRLQPSSAVLSPAAGDEALSVSPRSPSASHPRPPTHCCWLAVSGSRPGVSSSAQRYCL</sequence>
<dbReference type="Proteomes" id="UP001162501">
    <property type="component" value="Chromosome 9"/>
</dbReference>
<dbReference type="EMBL" id="OX596093">
    <property type="protein sequence ID" value="CAN0572078.1"/>
    <property type="molecule type" value="Genomic_DNA"/>
</dbReference>
<proteinExistence type="predicted"/>
<accession>A0AC60A963</accession>
<evidence type="ECO:0000313" key="2">
    <source>
        <dbReference type="Proteomes" id="UP001162501"/>
    </source>
</evidence>
<gene>
    <name evidence="1" type="ORF">MRATA1EN22A_LOCUS28413</name>
</gene>
<reference evidence="1" key="2">
    <citation type="submission" date="2025-03" db="EMBL/GenBank/DDBJ databases">
        <authorList>
            <consortium name="ELIXIR-Norway"/>
            <consortium name="Elixir Norway"/>
        </authorList>
    </citation>
    <scope>NUCLEOTIDE SEQUENCE</scope>
</reference>
<protein>
    <submittedName>
        <fullName evidence="1">Uncharacterized protein</fullName>
    </submittedName>
</protein>